<dbReference type="Pfam" id="PF13560">
    <property type="entry name" value="HTH_31"/>
    <property type="match status" value="1"/>
</dbReference>
<reference evidence="2" key="2">
    <citation type="submission" date="2020-09" db="EMBL/GenBank/DDBJ databases">
        <authorList>
            <person name="Sun Q."/>
            <person name="Ohkuma M."/>
        </authorList>
    </citation>
    <scope>NUCLEOTIDE SEQUENCE</scope>
    <source>
        <strain evidence="2">JCM 3051</strain>
    </source>
</reference>
<reference evidence="2" key="1">
    <citation type="journal article" date="2014" name="Int. J. Syst. Evol. Microbiol.">
        <title>Complete genome sequence of Corynebacterium casei LMG S-19264T (=DSM 44701T), isolated from a smear-ripened cheese.</title>
        <authorList>
            <consortium name="US DOE Joint Genome Institute (JGI-PGF)"/>
            <person name="Walter F."/>
            <person name="Albersmeier A."/>
            <person name="Kalinowski J."/>
            <person name="Ruckert C."/>
        </authorList>
    </citation>
    <scope>NUCLEOTIDE SEQUENCE</scope>
    <source>
        <strain evidence="2">JCM 3051</strain>
    </source>
</reference>
<dbReference type="Gene3D" id="3.30.450.180">
    <property type="match status" value="1"/>
</dbReference>
<dbReference type="PANTHER" id="PTHR35010:SF2">
    <property type="entry name" value="BLL4672 PROTEIN"/>
    <property type="match status" value="1"/>
</dbReference>
<dbReference type="Pfam" id="PF17765">
    <property type="entry name" value="MLTR_LBD"/>
    <property type="match status" value="1"/>
</dbReference>
<dbReference type="RefSeq" id="WP_171106368.1">
    <property type="nucleotide sequence ID" value="NZ_BMPT01000004.1"/>
</dbReference>
<dbReference type="GO" id="GO:0003677">
    <property type="term" value="F:DNA binding"/>
    <property type="evidence" value="ECO:0007669"/>
    <property type="project" value="InterPro"/>
</dbReference>
<proteinExistence type="predicted"/>
<dbReference type="Proteomes" id="UP000655589">
    <property type="component" value="Unassembled WGS sequence"/>
</dbReference>
<dbReference type="PANTHER" id="PTHR35010">
    <property type="entry name" value="BLL4672 PROTEIN-RELATED"/>
    <property type="match status" value="1"/>
</dbReference>
<dbReference type="CDD" id="cd00093">
    <property type="entry name" value="HTH_XRE"/>
    <property type="match status" value="1"/>
</dbReference>
<evidence type="ECO:0000313" key="3">
    <source>
        <dbReference type="Proteomes" id="UP000655589"/>
    </source>
</evidence>
<dbReference type="SUPFAM" id="SSF47413">
    <property type="entry name" value="lambda repressor-like DNA-binding domains"/>
    <property type="match status" value="1"/>
</dbReference>
<gene>
    <name evidence="2" type="ORF">GCM10010102_14780</name>
</gene>
<dbReference type="InterPro" id="IPR010982">
    <property type="entry name" value="Lambda_DNA-bd_dom_sf"/>
</dbReference>
<dbReference type="AlphaFoldDB" id="A0A8H9GGP2"/>
<dbReference type="SMART" id="SM00530">
    <property type="entry name" value="HTH_XRE"/>
    <property type="match status" value="1"/>
</dbReference>
<comment type="caution">
    <text evidence="2">The sequence shown here is derived from an EMBL/GenBank/DDBJ whole genome shotgun (WGS) entry which is preliminary data.</text>
</comment>
<dbReference type="InterPro" id="IPR001387">
    <property type="entry name" value="Cro/C1-type_HTH"/>
</dbReference>
<feature type="domain" description="HTH cro/C1-type" evidence="1">
    <location>
        <begin position="33"/>
        <end position="86"/>
    </location>
</feature>
<name>A0A8H9GGP2_9MICO</name>
<dbReference type="PROSITE" id="PS50943">
    <property type="entry name" value="HTH_CROC1"/>
    <property type="match status" value="1"/>
</dbReference>
<dbReference type="InterPro" id="IPR041413">
    <property type="entry name" value="MLTR_LBD"/>
</dbReference>
<organism evidence="2 3">
    <name type="scientific">Promicromonospora citrea</name>
    <dbReference type="NCBI Taxonomy" id="43677"/>
    <lineage>
        <taxon>Bacteria</taxon>
        <taxon>Bacillati</taxon>
        <taxon>Actinomycetota</taxon>
        <taxon>Actinomycetes</taxon>
        <taxon>Micrococcales</taxon>
        <taxon>Promicromonosporaceae</taxon>
        <taxon>Promicromonospora</taxon>
    </lineage>
</organism>
<dbReference type="EMBL" id="BMPT01000004">
    <property type="protein sequence ID" value="GGM20130.1"/>
    <property type="molecule type" value="Genomic_DNA"/>
</dbReference>
<accession>A0A8H9GGP2</accession>
<dbReference type="Gene3D" id="1.10.260.40">
    <property type="entry name" value="lambda repressor-like DNA-binding domains"/>
    <property type="match status" value="1"/>
</dbReference>
<evidence type="ECO:0000313" key="2">
    <source>
        <dbReference type="EMBL" id="GGM20130.1"/>
    </source>
</evidence>
<protein>
    <submittedName>
        <fullName evidence="2">Transcriptional regulator</fullName>
    </submittedName>
</protein>
<keyword evidence="3" id="KW-1185">Reference proteome</keyword>
<sequence>METDRSFARELGDFLRSRRERVTPEDLGLVPGARRKVAGLRREELALLAGLSADYYQRLEQGRNVRPSDAVPDAIADALGLDDTDRRHLFMLGRATRLPESPVRHRRDEVPASTARLLPLMGVPAVVLSRHLDVLAWNDLAVALLADPEDYPPGERNFLLAMLGEGGFAERCTSWEAIALDYIGMLRAAVAADPTHPRAVEVVGELSIRSPEFRRLWATHEVRESVHGASVVQHPQVGHVALEWDAYPLPGSPGPVMVVCTPQDDTAHDQLRLLAALPVTGRD</sequence>
<evidence type="ECO:0000259" key="1">
    <source>
        <dbReference type="PROSITE" id="PS50943"/>
    </source>
</evidence>